<feature type="region of interest" description="Disordered" evidence="1">
    <location>
        <begin position="90"/>
        <end position="114"/>
    </location>
</feature>
<dbReference type="InterPro" id="IPR036047">
    <property type="entry name" value="F-box-like_dom_sf"/>
</dbReference>
<reference evidence="4" key="2">
    <citation type="submission" date="2015-01" db="EMBL/GenBank/DDBJ databases">
        <title>Evolutionary Origins and Diversification of the Mycorrhizal Mutualists.</title>
        <authorList>
            <consortium name="DOE Joint Genome Institute"/>
            <consortium name="Mycorrhizal Genomics Consortium"/>
            <person name="Kohler A."/>
            <person name="Kuo A."/>
            <person name="Nagy L.G."/>
            <person name="Floudas D."/>
            <person name="Copeland A."/>
            <person name="Barry K.W."/>
            <person name="Cichocki N."/>
            <person name="Veneault-Fourrey C."/>
            <person name="LaButti K."/>
            <person name="Lindquist E.A."/>
            <person name="Lipzen A."/>
            <person name="Lundell T."/>
            <person name="Morin E."/>
            <person name="Murat C."/>
            <person name="Riley R."/>
            <person name="Ohm R."/>
            <person name="Sun H."/>
            <person name="Tunlid A."/>
            <person name="Henrissat B."/>
            <person name="Grigoriev I.V."/>
            <person name="Hibbett D.S."/>
            <person name="Martin F."/>
        </authorList>
    </citation>
    <scope>NUCLEOTIDE SEQUENCE [LARGE SCALE GENOMIC DNA]</scope>
    <source>
        <strain evidence="4">LaAM-08-1</strain>
    </source>
</reference>
<evidence type="ECO:0000313" key="3">
    <source>
        <dbReference type="EMBL" id="KIK00583.1"/>
    </source>
</evidence>
<name>A0A0C9XXK7_9AGAR</name>
<keyword evidence="4" id="KW-1185">Reference proteome</keyword>
<evidence type="ECO:0000313" key="4">
    <source>
        <dbReference type="Proteomes" id="UP000054477"/>
    </source>
</evidence>
<dbReference type="HOGENOM" id="CLU_548539_0_0_1"/>
<dbReference type="AlphaFoldDB" id="A0A0C9XXK7"/>
<dbReference type="Gene3D" id="3.80.10.10">
    <property type="entry name" value="Ribonuclease Inhibitor"/>
    <property type="match status" value="1"/>
</dbReference>
<dbReference type="InterPro" id="IPR032675">
    <property type="entry name" value="LRR_dom_sf"/>
</dbReference>
<sequence length="521" mass="59434">MVELPVEIWLHIVGFIPADDRRKLVGVNRVFFELIMDELYGQLNFVNSNPWELIETLMSLQNSFLADRVRVLKIWPGVLGNAIHTMTASKKPLKVQRHSPAASDPHTRPPGSLGLLVNKVFKKRTTPTDTSLPSPPDVLPPPDKRKELFFDAISRLHRVHELRMYYHEEHDGRSFLPECTTRIWSVHGRNIRRLVIELPVHNAMDIVPLRGALEILEELELILRSNPSDASAKAILRAFVNSLAPTLHSLSLRFVTYGPSSLIESLGSFPHLKKLSIPMPLDEYHRPDHSRLRRFLSENDTLRDLYISYPSCCSPLWRVQPIFHQIQVMVSCPDITLPELCSLELSLRSPALISREAIDLFAGLSQNLTSLTLTSRAFSFSEIDTILLSFENHKLKELSLFSELLSATLMDTFVRRCPELIKLVLEIEDVEPKFISAMADRRDLEDLQKPYKDWTLQDLSILQWVYGDGRGHNWACMRAVADVAPTIRSFAGQGNMDEASLRGLRPQLVIDLQQRPSAWQK</sequence>
<dbReference type="PROSITE" id="PS50181">
    <property type="entry name" value="FBOX"/>
    <property type="match status" value="1"/>
</dbReference>
<dbReference type="SUPFAM" id="SSF81383">
    <property type="entry name" value="F-box domain"/>
    <property type="match status" value="1"/>
</dbReference>
<dbReference type="EMBL" id="KN838622">
    <property type="protein sequence ID" value="KIK00583.1"/>
    <property type="molecule type" value="Genomic_DNA"/>
</dbReference>
<dbReference type="OrthoDB" id="2915292at2759"/>
<evidence type="ECO:0000256" key="1">
    <source>
        <dbReference type="SAM" id="MobiDB-lite"/>
    </source>
</evidence>
<dbReference type="Proteomes" id="UP000054477">
    <property type="component" value="Unassembled WGS sequence"/>
</dbReference>
<dbReference type="InterPro" id="IPR001810">
    <property type="entry name" value="F-box_dom"/>
</dbReference>
<gene>
    <name evidence="3" type="ORF">K443DRAFT_679049</name>
</gene>
<accession>A0A0C9XXK7</accession>
<reference evidence="3 4" key="1">
    <citation type="submission" date="2014-04" db="EMBL/GenBank/DDBJ databases">
        <authorList>
            <consortium name="DOE Joint Genome Institute"/>
            <person name="Kuo A."/>
            <person name="Kohler A."/>
            <person name="Nagy L.G."/>
            <person name="Floudas D."/>
            <person name="Copeland A."/>
            <person name="Barry K.W."/>
            <person name="Cichocki N."/>
            <person name="Veneault-Fourrey C."/>
            <person name="LaButti K."/>
            <person name="Lindquist E.A."/>
            <person name="Lipzen A."/>
            <person name="Lundell T."/>
            <person name="Morin E."/>
            <person name="Murat C."/>
            <person name="Sun H."/>
            <person name="Tunlid A."/>
            <person name="Henrissat B."/>
            <person name="Grigoriev I.V."/>
            <person name="Hibbett D.S."/>
            <person name="Martin F."/>
            <person name="Nordberg H.P."/>
            <person name="Cantor M.N."/>
            <person name="Hua S.X."/>
        </authorList>
    </citation>
    <scope>NUCLEOTIDE SEQUENCE [LARGE SCALE GENOMIC DNA]</scope>
    <source>
        <strain evidence="3 4">LaAM-08-1</strain>
    </source>
</reference>
<feature type="domain" description="F-box" evidence="2">
    <location>
        <begin position="1"/>
        <end position="43"/>
    </location>
</feature>
<evidence type="ECO:0000259" key="2">
    <source>
        <dbReference type="PROSITE" id="PS50181"/>
    </source>
</evidence>
<dbReference type="SUPFAM" id="SSF52047">
    <property type="entry name" value="RNI-like"/>
    <property type="match status" value="1"/>
</dbReference>
<organism evidence="3 4">
    <name type="scientific">Laccaria amethystina LaAM-08-1</name>
    <dbReference type="NCBI Taxonomy" id="1095629"/>
    <lineage>
        <taxon>Eukaryota</taxon>
        <taxon>Fungi</taxon>
        <taxon>Dikarya</taxon>
        <taxon>Basidiomycota</taxon>
        <taxon>Agaricomycotina</taxon>
        <taxon>Agaricomycetes</taxon>
        <taxon>Agaricomycetidae</taxon>
        <taxon>Agaricales</taxon>
        <taxon>Agaricineae</taxon>
        <taxon>Hydnangiaceae</taxon>
        <taxon>Laccaria</taxon>
    </lineage>
</organism>
<proteinExistence type="predicted"/>
<protein>
    <recommendedName>
        <fullName evidence="2">F-box domain-containing protein</fullName>
    </recommendedName>
</protein>